<feature type="region of interest" description="Disordered" evidence="1">
    <location>
        <begin position="97"/>
        <end position="142"/>
    </location>
</feature>
<evidence type="ECO:0000256" key="1">
    <source>
        <dbReference type="SAM" id="MobiDB-lite"/>
    </source>
</evidence>
<feature type="compositionally biased region" description="Basic residues" evidence="1">
    <location>
        <begin position="1"/>
        <end position="16"/>
    </location>
</feature>
<protein>
    <submittedName>
        <fullName evidence="2">Uncharacterized protein</fullName>
    </submittedName>
</protein>
<sequence length="155" mass="16680">MGQNRKRRELIRTRGKARSEGTDVNVSARQNPLERGFSRLVSRPSRNGAARHGDMIEVRGIGANSEEPKHNILTSTSLSEGSAQSSSGNAVLSEGMTNAHFASQPGASMETPKVESYEETNAKKKTHSLELDKSSSGCNNAAALPRRRTSIAFVA</sequence>
<dbReference type="EMBL" id="HBKQ01041246">
    <property type="protein sequence ID" value="CAE2264910.1"/>
    <property type="molecule type" value="Transcribed_RNA"/>
</dbReference>
<reference evidence="2" key="1">
    <citation type="submission" date="2021-01" db="EMBL/GenBank/DDBJ databases">
        <authorList>
            <person name="Corre E."/>
            <person name="Pelletier E."/>
            <person name="Niang G."/>
            <person name="Scheremetjew M."/>
            <person name="Finn R."/>
            <person name="Kale V."/>
            <person name="Holt S."/>
            <person name="Cochrane G."/>
            <person name="Meng A."/>
            <person name="Brown T."/>
            <person name="Cohen L."/>
        </authorList>
    </citation>
    <scope>NUCLEOTIDE SEQUENCE</scope>
    <source>
        <strain evidence="2">Isolate 1302-5</strain>
    </source>
</reference>
<evidence type="ECO:0000313" key="2">
    <source>
        <dbReference type="EMBL" id="CAE2264910.1"/>
    </source>
</evidence>
<gene>
    <name evidence="2" type="ORF">OAUR00152_LOCUS28450</name>
</gene>
<feature type="region of interest" description="Disordered" evidence="1">
    <location>
        <begin position="1"/>
        <end position="55"/>
    </location>
</feature>
<name>A0A7S4N525_9STRA</name>
<proteinExistence type="predicted"/>
<dbReference type="AlphaFoldDB" id="A0A7S4N525"/>
<accession>A0A7S4N525</accession>
<organism evidence="2">
    <name type="scientific">Odontella aurita</name>
    <dbReference type="NCBI Taxonomy" id="265563"/>
    <lineage>
        <taxon>Eukaryota</taxon>
        <taxon>Sar</taxon>
        <taxon>Stramenopiles</taxon>
        <taxon>Ochrophyta</taxon>
        <taxon>Bacillariophyta</taxon>
        <taxon>Mediophyceae</taxon>
        <taxon>Biddulphiophycidae</taxon>
        <taxon>Eupodiscales</taxon>
        <taxon>Odontellaceae</taxon>
        <taxon>Odontella</taxon>
    </lineage>
</organism>
<feature type="compositionally biased region" description="Basic and acidic residues" evidence="1">
    <location>
        <begin position="112"/>
        <end position="133"/>
    </location>
</feature>